<keyword evidence="5" id="KW-0539">Nucleus</keyword>
<evidence type="ECO:0000256" key="4">
    <source>
        <dbReference type="ARBA" id="ARBA00022490"/>
    </source>
</evidence>
<dbReference type="GO" id="GO:0005634">
    <property type="term" value="C:nucleus"/>
    <property type="evidence" value="ECO:0007669"/>
    <property type="project" value="UniProtKB-SubCell"/>
</dbReference>
<evidence type="ECO:0000256" key="2">
    <source>
        <dbReference type="ARBA" id="ARBA00004210"/>
    </source>
</evidence>
<dbReference type="InterPro" id="IPR029428">
    <property type="entry name" value="MCRIP"/>
</dbReference>
<dbReference type="GO" id="GO:0010494">
    <property type="term" value="C:cytoplasmic stress granule"/>
    <property type="evidence" value="ECO:0007669"/>
    <property type="project" value="UniProtKB-SubCell"/>
</dbReference>
<dbReference type="EMBL" id="JXJN01018237">
    <property type="status" value="NOT_ANNOTATED_CDS"/>
    <property type="molecule type" value="Genomic_DNA"/>
</dbReference>
<evidence type="ECO:0000256" key="5">
    <source>
        <dbReference type="ARBA" id="ARBA00023242"/>
    </source>
</evidence>
<evidence type="ECO:0000313" key="7">
    <source>
        <dbReference type="Proteomes" id="UP000092460"/>
    </source>
</evidence>
<evidence type="ECO:0000256" key="1">
    <source>
        <dbReference type="ARBA" id="ARBA00004123"/>
    </source>
</evidence>
<dbReference type="EnsemblMetazoa" id="GPPI036816-RA">
    <property type="protein sequence ID" value="GPPI036816-PA"/>
    <property type="gene ID" value="GPPI036816"/>
</dbReference>
<evidence type="ECO:0000256" key="3">
    <source>
        <dbReference type="ARBA" id="ARBA00010821"/>
    </source>
</evidence>
<accession>A0A1B0BPU9</accession>
<protein>
    <submittedName>
        <fullName evidence="6">Uncharacterized protein</fullName>
    </submittedName>
</protein>
<keyword evidence="4" id="KW-0963">Cytoplasm</keyword>
<reference evidence="6" key="2">
    <citation type="submission" date="2020-05" db="UniProtKB">
        <authorList>
            <consortium name="EnsemblMetazoa"/>
        </authorList>
    </citation>
    <scope>IDENTIFICATION</scope>
    <source>
        <strain evidence="6">IAEA</strain>
    </source>
</reference>
<organism evidence="6 7">
    <name type="scientific">Glossina palpalis gambiensis</name>
    <dbReference type="NCBI Taxonomy" id="67801"/>
    <lineage>
        <taxon>Eukaryota</taxon>
        <taxon>Metazoa</taxon>
        <taxon>Ecdysozoa</taxon>
        <taxon>Arthropoda</taxon>
        <taxon>Hexapoda</taxon>
        <taxon>Insecta</taxon>
        <taxon>Pterygota</taxon>
        <taxon>Neoptera</taxon>
        <taxon>Endopterygota</taxon>
        <taxon>Diptera</taxon>
        <taxon>Brachycera</taxon>
        <taxon>Muscomorpha</taxon>
        <taxon>Hippoboscoidea</taxon>
        <taxon>Glossinidae</taxon>
        <taxon>Glossina</taxon>
    </lineage>
</organism>
<dbReference type="Pfam" id="PF14799">
    <property type="entry name" value="FAM195"/>
    <property type="match status" value="2"/>
</dbReference>
<proteinExistence type="inferred from homology"/>
<dbReference type="VEuPathDB" id="VectorBase:GPPI036816"/>
<sequence length="183" mass="20894">MYTVSKGPSKIVAKTRRGLSQNFEKFETIKESSRRNNDSNSPEKNVVPRPVFQTKKFYTHTKIVEEEAITPQHEEIIKYINDCKLQTLIILRIIDNSMKMSFRIAWNIVVAQNPYDRTPSNLPTADANNNTATSLAKAYSSSAQTASSLYCVEPPSPVLSDFKPFDLESWWGRRLFNNITKSL</sequence>
<comment type="similarity">
    <text evidence="3">Belongs to the MCRIP family.</text>
</comment>
<comment type="subcellular location">
    <subcellularLocation>
        <location evidence="2">Cytoplasm</location>
        <location evidence="2">Stress granule</location>
    </subcellularLocation>
    <subcellularLocation>
        <location evidence="1">Nucleus</location>
    </subcellularLocation>
</comment>
<evidence type="ECO:0000313" key="6">
    <source>
        <dbReference type="EnsemblMetazoa" id="GPPI036816-PA"/>
    </source>
</evidence>
<keyword evidence="7" id="KW-1185">Reference proteome</keyword>
<name>A0A1B0BPU9_9MUSC</name>
<dbReference type="AlphaFoldDB" id="A0A1B0BPU9"/>
<dbReference type="Proteomes" id="UP000092460">
    <property type="component" value="Unassembled WGS sequence"/>
</dbReference>
<dbReference type="STRING" id="67801.A0A1B0BPU9"/>
<reference evidence="7" key="1">
    <citation type="submission" date="2015-01" db="EMBL/GenBank/DDBJ databases">
        <authorList>
            <person name="Aksoy S."/>
            <person name="Warren W."/>
            <person name="Wilson R.K."/>
        </authorList>
    </citation>
    <scope>NUCLEOTIDE SEQUENCE [LARGE SCALE GENOMIC DNA]</scope>
    <source>
        <strain evidence="7">IAEA</strain>
    </source>
</reference>